<feature type="signal peptide" evidence="3">
    <location>
        <begin position="1"/>
        <end position="19"/>
    </location>
</feature>
<evidence type="ECO:0000313" key="5">
    <source>
        <dbReference type="Proteomes" id="UP000236630"/>
    </source>
</evidence>
<dbReference type="Proteomes" id="UP000236630">
    <property type="component" value="Unassembled WGS sequence"/>
</dbReference>
<accession>A0A2H5P276</accession>
<keyword evidence="5" id="KW-1185">Reference proteome</keyword>
<dbReference type="InterPro" id="IPR006969">
    <property type="entry name" value="Stig-like"/>
</dbReference>
<dbReference type="AlphaFoldDB" id="A0A2H5P276"/>
<evidence type="ECO:0000256" key="1">
    <source>
        <dbReference type="ARBA" id="ARBA00006010"/>
    </source>
</evidence>
<evidence type="ECO:0000256" key="3">
    <source>
        <dbReference type="SAM" id="SignalP"/>
    </source>
</evidence>
<dbReference type="PANTHER" id="PTHR33227:SF21">
    <property type="entry name" value="F12F1.21 PROTEIN"/>
    <property type="match status" value="1"/>
</dbReference>
<reference evidence="4 5" key="1">
    <citation type="journal article" date="2017" name="Front. Genet.">
        <title>Draft sequencing of the heterozygous diploid genome of Satsuma (Citrus unshiu Marc.) using a hybrid assembly approach.</title>
        <authorList>
            <person name="Shimizu T."/>
            <person name="Tanizawa Y."/>
            <person name="Mochizuki T."/>
            <person name="Nagasaki H."/>
            <person name="Yoshioka T."/>
            <person name="Toyoda A."/>
            <person name="Fujiyama A."/>
            <person name="Kaminuma E."/>
            <person name="Nakamura Y."/>
        </authorList>
    </citation>
    <scope>NUCLEOTIDE SEQUENCE [LARGE SCALE GENOMIC DNA]</scope>
    <source>
        <strain evidence="5">cv. Miyagawa wase</strain>
    </source>
</reference>
<evidence type="ECO:0000256" key="2">
    <source>
        <dbReference type="ARBA" id="ARBA00022729"/>
    </source>
</evidence>
<sequence length="126" mass="14357">MKMLYIFFIYILFGGLALANLATPNNNIKYTDHTNNEEGDLDLEKDFLDKHLTETDDQSSSAFPRVCHARGSPGPRCCRTKCVNLLRDRLNCGCCGRKCKKTMWWMQQNVCRNGSLCDFGLCDYAS</sequence>
<protein>
    <submittedName>
        <fullName evidence="4">Uncharacterized protein</fullName>
    </submittedName>
</protein>
<feature type="chain" id="PRO_5014174535" evidence="3">
    <location>
        <begin position="20"/>
        <end position="126"/>
    </location>
</feature>
<gene>
    <name evidence="4" type="ORF">CUMW_097360</name>
</gene>
<comment type="similarity">
    <text evidence="1">Belongs to the STIG1 family.</text>
</comment>
<dbReference type="Pfam" id="PF04885">
    <property type="entry name" value="Stig1"/>
    <property type="match status" value="1"/>
</dbReference>
<dbReference type="PANTHER" id="PTHR33227">
    <property type="entry name" value="STIGMA-SPECIFIC STIG1-LIKE PROTEIN 3"/>
    <property type="match status" value="1"/>
</dbReference>
<keyword evidence="2 3" id="KW-0732">Signal</keyword>
<evidence type="ECO:0000313" key="4">
    <source>
        <dbReference type="EMBL" id="GAY46474.1"/>
    </source>
</evidence>
<organism evidence="4 5">
    <name type="scientific">Citrus unshiu</name>
    <name type="common">Satsuma mandarin</name>
    <name type="synonym">Citrus nobilis var. unshiu</name>
    <dbReference type="NCBI Taxonomy" id="55188"/>
    <lineage>
        <taxon>Eukaryota</taxon>
        <taxon>Viridiplantae</taxon>
        <taxon>Streptophyta</taxon>
        <taxon>Embryophyta</taxon>
        <taxon>Tracheophyta</taxon>
        <taxon>Spermatophyta</taxon>
        <taxon>Magnoliopsida</taxon>
        <taxon>eudicotyledons</taxon>
        <taxon>Gunneridae</taxon>
        <taxon>Pentapetalae</taxon>
        <taxon>rosids</taxon>
        <taxon>malvids</taxon>
        <taxon>Sapindales</taxon>
        <taxon>Rutaceae</taxon>
        <taxon>Aurantioideae</taxon>
        <taxon>Citrus</taxon>
    </lineage>
</organism>
<proteinExistence type="inferred from homology"/>
<comment type="caution">
    <text evidence="4">The sequence shown here is derived from an EMBL/GenBank/DDBJ whole genome shotgun (WGS) entry which is preliminary data.</text>
</comment>
<name>A0A2H5P276_CITUN</name>
<dbReference type="EMBL" id="BDQV01000033">
    <property type="protein sequence ID" value="GAY46474.1"/>
    <property type="molecule type" value="Genomic_DNA"/>
</dbReference>